<gene>
    <name evidence="2" type="ORF">BG011_005795</name>
</gene>
<organism evidence="2 3">
    <name type="scientific">Mortierella polycephala</name>
    <dbReference type="NCBI Taxonomy" id="41804"/>
    <lineage>
        <taxon>Eukaryota</taxon>
        <taxon>Fungi</taxon>
        <taxon>Fungi incertae sedis</taxon>
        <taxon>Mucoromycota</taxon>
        <taxon>Mortierellomycotina</taxon>
        <taxon>Mortierellomycetes</taxon>
        <taxon>Mortierellales</taxon>
        <taxon>Mortierellaceae</taxon>
        <taxon>Mortierella</taxon>
    </lineage>
</organism>
<comment type="caution">
    <text evidence="2">The sequence shown here is derived from an EMBL/GenBank/DDBJ whole genome shotgun (WGS) entry which is preliminary data.</text>
</comment>
<name>A0A9P6PXT8_9FUNG</name>
<protein>
    <submittedName>
        <fullName evidence="2">Uncharacterized protein</fullName>
    </submittedName>
</protein>
<keyword evidence="3" id="KW-1185">Reference proteome</keyword>
<dbReference type="AlphaFoldDB" id="A0A9P6PXT8"/>
<sequence>MFARPVDPFLAFNSVYSAAELAHKDMFAQEQQPRHQDLQQEQRHASRRKRSLHFEPEFFEALNSSLQDPPATLSRSPRPYKRSKRNATDATSSFAANNTNTPPADPPSTSTASDKLSPATLVELASGQNTTKARSPSPTFSSFSVSKPTDSPCIIDLSSGEELQALNLGENDHKRRRENTTDSGSSTETLREVFDVQNDGSLHAVMDHAPSLPSPTKRIKTDNDSKSKHRTLWSLNEQDDGREHRHKHRQSLHHHSDAAWRTYPNMTAKDNIRTGSSTDEHTMDQNSWLSTPTYRANAMALVRYKGPKTVTFVDGVDELIRHQLDDHYTPALDNAQGNELILYRRPAHVPLSSQATDDDAEEPSACIEELDDGYGTDNAIHELEEKIMDMDLD</sequence>
<accession>A0A9P6PXT8</accession>
<proteinExistence type="predicted"/>
<reference evidence="2" key="1">
    <citation type="journal article" date="2020" name="Fungal Divers.">
        <title>Resolving the Mortierellaceae phylogeny through synthesis of multi-gene phylogenetics and phylogenomics.</title>
        <authorList>
            <person name="Vandepol N."/>
            <person name="Liber J."/>
            <person name="Desiro A."/>
            <person name="Na H."/>
            <person name="Kennedy M."/>
            <person name="Barry K."/>
            <person name="Grigoriev I.V."/>
            <person name="Miller A.N."/>
            <person name="O'Donnell K."/>
            <person name="Stajich J.E."/>
            <person name="Bonito G."/>
        </authorList>
    </citation>
    <scope>NUCLEOTIDE SEQUENCE</scope>
    <source>
        <strain evidence="2">KOD948</strain>
    </source>
</reference>
<evidence type="ECO:0000256" key="1">
    <source>
        <dbReference type="SAM" id="MobiDB-lite"/>
    </source>
</evidence>
<feature type="compositionally biased region" description="Low complexity" evidence="1">
    <location>
        <begin position="95"/>
        <end position="114"/>
    </location>
</feature>
<dbReference type="OrthoDB" id="2419673at2759"/>
<feature type="compositionally biased region" description="Low complexity" evidence="1">
    <location>
        <begin position="135"/>
        <end position="149"/>
    </location>
</feature>
<dbReference type="Proteomes" id="UP000726737">
    <property type="component" value="Unassembled WGS sequence"/>
</dbReference>
<feature type="region of interest" description="Disordered" evidence="1">
    <location>
        <begin position="29"/>
        <end position="149"/>
    </location>
</feature>
<feature type="compositionally biased region" description="Basic and acidic residues" evidence="1">
    <location>
        <begin position="29"/>
        <end position="44"/>
    </location>
</feature>
<feature type="compositionally biased region" description="Basic residues" evidence="1">
    <location>
        <begin position="244"/>
        <end position="253"/>
    </location>
</feature>
<feature type="region of interest" description="Disordered" evidence="1">
    <location>
        <begin position="206"/>
        <end position="259"/>
    </location>
</feature>
<dbReference type="EMBL" id="JAAAJA010000405">
    <property type="protein sequence ID" value="KAG0254377.1"/>
    <property type="molecule type" value="Genomic_DNA"/>
</dbReference>
<evidence type="ECO:0000313" key="2">
    <source>
        <dbReference type="EMBL" id="KAG0254377.1"/>
    </source>
</evidence>
<evidence type="ECO:0000313" key="3">
    <source>
        <dbReference type="Proteomes" id="UP000726737"/>
    </source>
</evidence>